<feature type="chain" id="PRO_5026253664" description="Secreted protein" evidence="2">
    <location>
        <begin position="20"/>
        <end position="226"/>
    </location>
</feature>
<keyword evidence="4" id="KW-1185">Reference proteome</keyword>
<evidence type="ECO:0000313" key="4">
    <source>
        <dbReference type="Proteomes" id="UP000481153"/>
    </source>
</evidence>
<protein>
    <recommendedName>
        <fullName evidence="5">Secreted protein</fullName>
    </recommendedName>
</protein>
<organism evidence="3 4">
    <name type="scientific">Aphanomyces euteiches</name>
    <dbReference type="NCBI Taxonomy" id="100861"/>
    <lineage>
        <taxon>Eukaryota</taxon>
        <taxon>Sar</taxon>
        <taxon>Stramenopiles</taxon>
        <taxon>Oomycota</taxon>
        <taxon>Saprolegniomycetes</taxon>
        <taxon>Saprolegniales</taxon>
        <taxon>Verrucalvaceae</taxon>
        <taxon>Aphanomyces</taxon>
    </lineage>
</organism>
<evidence type="ECO:0008006" key="5">
    <source>
        <dbReference type="Google" id="ProtNLM"/>
    </source>
</evidence>
<feature type="region of interest" description="Disordered" evidence="1">
    <location>
        <begin position="176"/>
        <end position="202"/>
    </location>
</feature>
<dbReference type="AlphaFoldDB" id="A0A6G0XXW9"/>
<proteinExistence type="predicted"/>
<evidence type="ECO:0000256" key="2">
    <source>
        <dbReference type="SAM" id="SignalP"/>
    </source>
</evidence>
<dbReference type="VEuPathDB" id="FungiDB:AeMF1_000744"/>
<reference evidence="3 4" key="1">
    <citation type="submission" date="2019-07" db="EMBL/GenBank/DDBJ databases">
        <title>Genomics analysis of Aphanomyces spp. identifies a new class of oomycete effector associated with host adaptation.</title>
        <authorList>
            <person name="Gaulin E."/>
        </authorList>
    </citation>
    <scope>NUCLEOTIDE SEQUENCE [LARGE SCALE GENOMIC DNA]</scope>
    <source>
        <strain evidence="3 4">ATCC 201684</strain>
    </source>
</reference>
<feature type="signal peptide" evidence="2">
    <location>
        <begin position="1"/>
        <end position="19"/>
    </location>
</feature>
<dbReference type="Proteomes" id="UP000481153">
    <property type="component" value="Unassembled WGS sequence"/>
</dbReference>
<keyword evidence="2" id="KW-0732">Signal</keyword>
<evidence type="ECO:0000256" key="1">
    <source>
        <dbReference type="SAM" id="MobiDB-lite"/>
    </source>
</evidence>
<evidence type="ECO:0000313" key="3">
    <source>
        <dbReference type="EMBL" id="KAF0745598.1"/>
    </source>
</evidence>
<dbReference type="EMBL" id="VJMJ01000001">
    <property type="protein sequence ID" value="KAF0745598.1"/>
    <property type="molecule type" value="Genomic_DNA"/>
</dbReference>
<gene>
    <name evidence="3" type="ORF">Ae201684_000053</name>
</gene>
<sequence>MKTAIALATVAAVATFANAEVDCTQFAIKTQSSYSTTCTGDDQNSNSLHVWPVGVDSTYCHGWEASDQGGNKNKMSANAIKCSDDATIFYYTLYYGVIDCGASTKPNKVEERNYTSTCAKGDDNIYGVTLDMSCCDPRGADFVKCKKSAPSVQFPKNLGNATYYANGAVCSNTTATTAPKTTSSTTKATTTTVAPSTTAAPTTTAKSSASSLIVAGLALVSAAFAL</sequence>
<accession>A0A6G0XXW9</accession>
<comment type="caution">
    <text evidence="3">The sequence shown here is derived from an EMBL/GenBank/DDBJ whole genome shotgun (WGS) entry which is preliminary data.</text>
</comment>
<name>A0A6G0XXW9_9STRA</name>